<keyword evidence="2" id="KW-1185">Reference proteome</keyword>
<accession>F3KX18</accession>
<reference evidence="1 2" key="1">
    <citation type="journal article" date="2011" name="EMBO J.">
        <title>Structural diversity of bacterial flagellar motors.</title>
        <authorList>
            <person name="Chen S."/>
            <person name="Beeby M."/>
            <person name="Murphy G.E."/>
            <person name="Leadbetter J.R."/>
            <person name="Hendrixson D.R."/>
            <person name="Briegel A."/>
            <person name="Li Z."/>
            <person name="Shi J."/>
            <person name="Tocheva E.I."/>
            <person name="Muller A."/>
            <person name="Dobro M.J."/>
            <person name="Jensen G.J."/>
        </authorList>
    </citation>
    <scope>NUCLEOTIDE SEQUENCE [LARGE SCALE GENOMIC DNA]</scope>
    <source>
        <strain evidence="1 2">ATCC 19624</strain>
    </source>
</reference>
<evidence type="ECO:0000313" key="1">
    <source>
        <dbReference type="EMBL" id="EGI75805.1"/>
    </source>
</evidence>
<name>F3KX18_9BURK</name>
<organism evidence="1 2">
    <name type="scientific">Hylemonella gracilis ATCC 19624</name>
    <dbReference type="NCBI Taxonomy" id="887062"/>
    <lineage>
        <taxon>Bacteria</taxon>
        <taxon>Pseudomonadati</taxon>
        <taxon>Pseudomonadota</taxon>
        <taxon>Betaproteobacteria</taxon>
        <taxon>Burkholderiales</taxon>
        <taxon>Comamonadaceae</taxon>
        <taxon>Hylemonella</taxon>
    </lineage>
</organism>
<sequence length="67" mass="7503">MMVLDWLPDITKVDRGINPLKIIQELLGHASQETSEVYLRAKRGFEEATAAYLGQKFLREGANGKSP</sequence>
<evidence type="ECO:0000313" key="2">
    <source>
        <dbReference type="Proteomes" id="UP000016368"/>
    </source>
</evidence>
<evidence type="ECO:0008006" key="3">
    <source>
        <dbReference type="Google" id="ProtNLM"/>
    </source>
</evidence>
<comment type="caution">
    <text evidence="1">The sequence shown here is derived from an EMBL/GenBank/DDBJ whole genome shotgun (WGS) entry which is preliminary data.</text>
</comment>
<protein>
    <recommendedName>
        <fullName evidence="3">Integrase family protein</fullName>
    </recommendedName>
</protein>
<dbReference type="AlphaFoldDB" id="F3KX18"/>
<dbReference type="Proteomes" id="UP000016368">
    <property type="component" value="Unassembled WGS sequence"/>
</dbReference>
<proteinExistence type="predicted"/>
<gene>
    <name evidence="1" type="ORF">HGR_15034</name>
</gene>
<dbReference type="EMBL" id="AEGR01000093">
    <property type="protein sequence ID" value="EGI75805.1"/>
    <property type="molecule type" value="Genomic_DNA"/>
</dbReference>